<dbReference type="SUPFAM" id="SSF63882">
    <property type="entry name" value="MoeA N-terminal region -like"/>
    <property type="match status" value="1"/>
</dbReference>
<evidence type="ECO:0000256" key="3">
    <source>
        <dbReference type="ARBA" id="ARBA00008339"/>
    </source>
</evidence>
<dbReference type="InterPro" id="IPR036135">
    <property type="entry name" value="MoeA_linker/N_sf"/>
</dbReference>
<dbReference type="EMBL" id="JAHLUX010000005">
    <property type="protein sequence ID" value="KAG7819005.1"/>
    <property type="molecule type" value="Genomic_DNA"/>
</dbReference>
<dbReference type="CDD" id="cd00887">
    <property type="entry name" value="MoeA"/>
    <property type="match status" value="1"/>
</dbReference>
<dbReference type="NCBIfam" id="TIGR00177">
    <property type="entry name" value="molyb_syn"/>
    <property type="match status" value="2"/>
</dbReference>
<evidence type="ECO:0000259" key="7">
    <source>
        <dbReference type="SMART" id="SM00852"/>
    </source>
</evidence>
<dbReference type="RefSeq" id="XP_043060027.1">
    <property type="nucleotide sequence ID" value="XM_043203397.1"/>
</dbReference>
<evidence type="ECO:0000256" key="4">
    <source>
        <dbReference type="ARBA" id="ARBA00023150"/>
    </source>
</evidence>
<dbReference type="Gene3D" id="3.40.980.10">
    <property type="entry name" value="MoaB/Mog-like domain"/>
    <property type="match status" value="2"/>
</dbReference>
<dbReference type="InterPro" id="IPR036425">
    <property type="entry name" value="MoaB/Mog-like_dom_sf"/>
</dbReference>
<dbReference type="Pfam" id="PF00994">
    <property type="entry name" value="MoCF_biosynth"/>
    <property type="match status" value="2"/>
</dbReference>
<reference evidence="8" key="1">
    <citation type="journal article" date="2021" name="G3 (Bethesda)">
        <title>Genomic diversity, chromosomal rearrangements, and interspecies hybridization in the ogataea polymorpha species complex.</title>
        <authorList>
            <person name="Hanson S.J."/>
            <person name="Cinneide E.O."/>
            <person name="Salzberg L.I."/>
            <person name="Wolfe K.H."/>
            <person name="McGowan J."/>
            <person name="Fitzpatrick D.A."/>
            <person name="Matlin K."/>
        </authorList>
    </citation>
    <scope>NUCLEOTIDE SEQUENCE</scope>
    <source>
        <strain evidence="8">61-244</strain>
    </source>
</reference>
<keyword evidence="5" id="KW-0479">Metal-binding</keyword>
<keyword evidence="5" id="KW-0460">Magnesium</keyword>
<proteinExistence type="inferred from homology"/>
<dbReference type="GO" id="GO:0005829">
    <property type="term" value="C:cytosol"/>
    <property type="evidence" value="ECO:0007669"/>
    <property type="project" value="TreeGrafter"/>
</dbReference>
<comment type="cofactor">
    <cofactor evidence="5">
        <name>Mg(2+)</name>
        <dbReference type="ChEBI" id="CHEBI:18420"/>
    </cofactor>
</comment>
<feature type="domain" description="MoaB/Mog" evidence="7">
    <location>
        <begin position="379"/>
        <end position="523"/>
    </location>
</feature>
<dbReference type="SUPFAM" id="SSF63867">
    <property type="entry name" value="MoeA C-terminal domain-like"/>
    <property type="match status" value="1"/>
</dbReference>
<sequence length="622" mass="66491">MTVGILVVSESVSRGLSTDKVVDALKQHLDGFELIAQKVVPDNIEDIQAAVLDWVRQDIRLILTAGGTGFTKTDITPEAIEPLLDKKAPGLVHAMLSYSLQITPFAMLARPVAGVRGETLIVTLPGSPKGATENFQAIKGVLGHALSQLGVESSRSLHEESGSGHHHHHHHHGHLAKHELVDSVVARHRVSPYPAISVDEAYSKISENTPTPKVIELSISDPRLVGSVVAENVTAQMDVPNFRASIVDGYAVISSDGPGVYPVVSVSHASKNDQKELVAGQIARITTGAPLPQGADAVVMVEETRLAETTEDGTEEKLVEILAKNVKAGENIRAIGSDTKKDSLVLAKGSRISSGGGEIGALASVGVNKIKVYRKPVIGLLSTGNELQDVQTEKLLHYGEIYDSNRPTLVSMVHNCGYEVVDLGIASDSKDSLVKIIKDAVDVKKIDCLVTTGGVSMGELDLLKPTIENELHGTIHFGRVRMKPGKPTTFATIGKSTVVFALPGNPASSSVCYHLFVLPCLLKWQGLEPAVGQKLPTEPVVKVKLAEDLKLDPQRPEYQRVSIRQSDMALVATSTGFQRSSNIGSFKRANGLVCLPAASDYGKTVIKTGTVVDAILIDQIYM</sequence>
<evidence type="ECO:0000256" key="5">
    <source>
        <dbReference type="RuleBase" id="RU365090"/>
    </source>
</evidence>
<dbReference type="PANTHER" id="PTHR10192:SF5">
    <property type="entry name" value="GEPHYRIN"/>
    <property type="match status" value="1"/>
</dbReference>
<dbReference type="GO" id="GO:0005524">
    <property type="term" value="F:ATP binding"/>
    <property type="evidence" value="ECO:0007669"/>
    <property type="project" value="UniProtKB-UniRule"/>
</dbReference>
<dbReference type="GO" id="GO:0006777">
    <property type="term" value="P:Mo-molybdopterin cofactor biosynthetic process"/>
    <property type="evidence" value="ECO:0007669"/>
    <property type="project" value="UniProtKB-UniRule"/>
</dbReference>
<evidence type="ECO:0000313" key="9">
    <source>
        <dbReference type="Proteomes" id="UP001196530"/>
    </source>
</evidence>
<keyword evidence="5" id="KW-0808">Transferase</keyword>
<dbReference type="InterPro" id="IPR008284">
    <property type="entry name" value="MoCF_biosynth_CS"/>
</dbReference>
<dbReference type="PANTHER" id="PTHR10192">
    <property type="entry name" value="MOLYBDOPTERIN BIOSYNTHESIS PROTEIN"/>
    <property type="match status" value="1"/>
</dbReference>
<feature type="region of interest" description="Disordered" evidence="6">
    <location>
        <begin position="152"/>
        <end position="177"/>
    </location>
</feature>
<comment type="similarity">
    <text evidence="3">In the C-terminal section; belongs to the MoeA family.</text>
</comment>
<comment type="similarity">
    <text evidence="2">In the N-terminal section; belongs to the MoaB/Mog family.</text>
</comment>
<feature type="compositionally biased region" description="Basic residues" evidence="6">
    <location>
        <begin position="164"/>
        <end position="175"/>
    </location>
</feature>
<dbReference type="InterPro" id="IPR001453">
    <property type="entry name" value="MoaB/Mog_dom"/>
</dbReference>
<dbReference type="Pfam" id="PF03453">
    <property type="entry name" value="MoeA_N"/>
    <property type="match status" value="1"/>
</dbReference>
<dbReference type="Gene3D" id="3.90.105.10">
    <property type="entry name" value="Molybdopterin biosynthesis moea protein, domain 2"/>
    <property type="match status" value="1"/>
</dbReference>
<dbReference type="AlphaFoldDB" id="A0AAN6DFU0"/>
<dbReference type="FunFam" id="3.40.980.10:FF:000001">
    <property type="entry name" value="Molybdopterin molybdenumtransferase"/>
    <property type="match status" value="1"/>
</dbReference>
<comment type="function">
    <text evidence="5">Catalyzes two steps in the biosynthesis of the molybdenum cofactor. In the first step, molybdopterin is adenylated. Subsequently, molybdate is inserted into adenylated molybdopterin and AMP is released.</text>
</comment>
<dbReference type="NCBIfam" id="NF045515">
    <property type="entry name" value="Glp_gephyrin"/>
    <property type="match status" value="1"/>
</dbReference>
<dbReference type="Proteomes" id="UP001196530">
    <property type="component" value="Unassembled WGS sequence"/>
</dbReference>
<protein>
    <recommendedName>
        <fullName evidence="7">MoaB/Mog domain-containing protein</fullName>
    </recommendedName>
</protein>
<evidence type="ECO:0000313" key="8">
    <source>
        <dbReference type="EMBL" id="KAG7819005.1"/>
    </source>
</evidence>
<dbReference type="SUPFAM" id="SSF53218">
    <property type="entry name" value="Molybdenum cofactor biosynthesis proteins"/>
    <property type="match status" value="2"/>
</dbReference>
<dbReference type="Pfam" id="PF03454">
    <property type="entry name" value="MoeA_C"/>
    <property type="match status" value="1"/>
</dbReference>
<dbReference type="GeneID" id="66126924"/>
<dbReference type="Gene3D" id="2.170.190.11">
    <property type="entry name" value="Molybdopterin biosynthesis moea protein, domain 3"/>
    <property type="match status" value="1"/>
</dbReference>
<dbReference type="InterPro" id="IPR005111">
    <property type="entry name" value="MoeA_C_domain_IV"/>
</dbReference>
<dbReference type="GO" id="GO:0046872">
    <property type="term" value="F:metal ion binding"/>
    <property type="evidence" value="ECO:0007669"/>
    <property type="project" value="UniProtKB-UniRule"/>
</dbReference>
<feature type="domain" description="MoaB/Mog" evidence="7">
    <location>
        <begin position="4"/>
        <end position="145"/>
    </location>
</feature>
<evidence type="ECO:0000256" key="6">
    <source>
        <dbReference type="SAM" id="MobiDB-lite"/>
    </source>
</evidence>
<dbReference type="GO" id="GO:0061598">
    <property type="term" value="F:molybdopterin adenylyltransferase activity"/>
    <property type="evidence" value="ECO:0007669"/>
    <property type="project" value="UniProtKB-UniRule"/>
</dbReference>
<dbReference type="Gene3D" id="2.40.340.10">
    <property type="entry name" value="MoeA, C-terminal, domain IV"/>
    <property type="match status" value="1"/>
</dbReference>
<organism evidence="8 9">
    <name type="scientific">Pichia angusta</name>
    <name type="common">Yeast</name>
    <name type="synonym">Hansenula polymorpha</name>
    <dbReference type="NCBI Taxonomy" id="870730"/>
    <lineage>
        <taxon>Eukaryota</taxon>
        <taxon>Fungi</taxon>
        <taxon>Dikarya</taxon>
        <taxon>Ascomycota</taxon>
        <taxon>Saccharomycotina</taxon>
        <taxon>Pichiomycetes</taxon>
        <taxon>Pichiales</taxon>
        <taxon>Pichiaceae</taxon>
        <taxon>Ogataea</taxon>
    </lineage>
</organism>
<keyword evidence="4 5" id="KW-0501">Molybdenum cofactor biosynthesis</keyword>
<keyword evidence="5" id="KW-0500">Molybdenum</keyword>
<dbReference type="InterPro" id="IPR038987">
    <property type="entry name" value="MoeA-like"/>
</dbReference>
<comment type="pathway">
    <text evidence="1 5">Cofactor biosynthesis; molybdopterin biosynthesis.</text>
</comment>
<comment type="catalytic activity">
    <reaction evidence="5">
        <text>molybdopterin + ATP + H(+) = adenylyl-molybdopterin + diphosphate</text>
        <dbReference type="Rhea" id="RHEA:31331"/>
        <dbReference type="ChEBI" id="CHEBI:15378"/>
        <dbReference type="ChEBI" id="CHEBI:30616"/>
        <dbReference type="ChEBI" id="CHEBI:33019"/>
        <dbReference type="ChEBI" id="CHEBI:58698"/>
        <dbReference type="ChEBI" id="CHEBI:62727"/>
    </reaction>
</comment>
<dbReference type="CDD" id="cd00886">
    <property type="entry name" value="MogA_MoaB"/>
    <property type="match status" value="1"/>
</dbReference>
<dbReference type="InterPro" id="IPR036688">
    <property type="entry name" value="MoeA_C_domain_IV_sf"/>
</dbReference>
<dbReference type="PROSITE" id="PS01079">
    <property type="entry name" value="MOCF_BIOSYNTHESIS_2"/>
    <property type="match status" value="1"/>
</dbReference>
<evidence type="ECO:0000256" key="1">
    <source>
        <dbReference type="ARBA" id="ARBA00005046"/>
    </source>
</evidence>
<gene>
    <name evidence="8" type="ORF">KL928_002873</name>
</gene>
<accession>A0AAN6DFU0</accession>
<dbReference type="SMART" id="SM00852">
    <property type="entry name" value="MoCF_biosynth"/>
    <property type="match status" value="2"/>
</dbReference>
<evidence type="ECO:0000256" key="2">
    <source>
        <dbReference type="ARBA" id="ARBA00007589"/>
    </source>
</evidence>
<dbReference type="InterPro" id="IPR005110">
    <property type="entry name" value="MoeA_linker/N"/>
</dbReference>
<comment type="similarity">
    <text evidence="5">Belongs to the MoeA family.</text>
</comment>
<dbReference type="GO" id="GO:0061599">
    <property type="term" value="F:molybdopterin molybdotransferase activity"/>
    <property type="evidence" value="ECO:0007669"/>
    <property type="project" value="UniProtKB-UniRule"/>
</dbReference>
<dbReference type="FunFam" id="2.170.190.11:FF:000001">
    <property type="entry name" value="Molybdopterin molybdenumtransferase"/>
    <property type="match status" value="1"/>
</dbReference>
<name>A0AAN6DFU0_PICAN</name>
<comment type="catalytic activity">
    <reaction evidence="5">
        <text>adenylyl-molybdopterin + molybdate = Mo-molybdopterin + AMP + H(+)</text>
        <dbReference type="Rhea" id="RHEA:35047"/>
        <dbReference type="ChEBI" id="CHEBI:15378"/>
        <dbReference type="ChEBI" id="CHEBI:36264"/>
        <dbReference type="ChEBI" id="CHEBI:62727"/>
        <dbReference type="ChEBI" id="CHEBI:71302"/>
        <dbReference type="ChEBI" id="CHEBI:456215"/>
    </reaction>
</comment>
<comment type="caution">
    <text evidence="8">The sequence shown here is derived from an EMBL/GenBank/DDBJ whole genome shotgun (WGS) entry which is preliminary data.</text>
</comment>